<dbReference type="Gene3D" id="1.10.630.10">
    <property type="entry name" value="Cytochrome P450"/>
    <property type="match status" value="1"/>
</dbReference>
<keyword evidence="7 9" id="KW-0408">Iron</keyword>
<evidence type="ECO:0000256" key="6">
    <source>
        <dbReference type="ARBA" id="ARBA00023002"/>
    </source>
</evidence>
<dbReference type="InterPro" id="IPR036396">
    <property type="entry name" value="Cyt_P450_sf"/>
</dbReference>
<feature type="chain" id="PRO_5008597406" evidence="11">
    <location>
        <begin position="22"/>
        <end position="509"/>
    </location>
</feature>
<dbReference type="GO" id="GO:0016705">
    <property type="term" value="F:oxidoreductase activity, acting on paired donors, with incorporation or reduction of molecular oxygen"/>
    <property type="evidence" value="ECO:0007669"/>
    <property type="project" value="InterPro"/>
</dbReference>
<dbReference type="PANTHER" id="PTHR46300">
    <property type="entry name" value="P450, PUTATIVE (EUROFUNG)-RELATED-RELATED"/>
    <property type="match status" value="1"/>
</dbReference>
<reference evidence="12 13" key="1">
    <citation type="submission" date="2016-06" db="EMBL/GenBank/DDBJ databases">
        <title>Comparative genomics of the ectomycorrhizal sister species Rhizopogon vinicolor and Rhizopogon vesiculosus (Basidiomycota: Boletales) reveals a divergence of the mating type B locus.</title>
        <authorList>
            <consortium name="DOE Joint Genome Institute"/>
            <person name="Mujic A.B."/>
            <person name="Kuo A."/>
            <person name="Tritt A."/>
            <person name="Lipzen A."/>
            <person name="Chen C."/>
            <person name="Johnson J."/>
            <person name="Sharma A."/>
            <person name="Barry K."/>
            <person name="Grigoriev I.V."/>
            <person name="Spatafora J.W."/>
        </authorList>
    </citation>
    <scope>NUCLEOTIDE SEQUENCE [LARGE SCALE GENOMIC DNA]</scope>
    <source>
        <strain evidence="12 13">AM-OR11-026</strain>
    </source>
</reference>
<comment type="similarity">
    <text evidence="3 10">Belongs to the cytochrome P450 family.</text>
</comment>
<evidence type="ECO:0000256" key="8">
    <source>
        <dbReference type="ARBA" id="ARBA00023033"/>
    </source>
</evidence>
<keyword evidence="4 9" id="KW-0349">Heme</keyword>
<keyword evidence="5 9" id="KW-0479">Metal-binding</keyword>
<keyword evidence="11" id="KW-0732">Signal</keyword>
<evidence type="ECO:0000313" key="12">
    <source>
        <dbReference type="EMBL" id="OAX33642.1"/>
    </source>
</evidence>
<evidence type="ECO:0000256" key="2">
    <source>
        <dbReference type="ARBA" id="ARBA00005179"/>
    </source>
</evidence>
<dbReference type="InterPro" id="IPR050364">
    <property type="entry name" value="Cytochrome_P450_fung"/>
</dbReference>
<comment type="cofactor">
    <cofactor evidence="1 9">
        <name>heme</name>
        <dbReference type="ChEBI" id="CHEBI:30413"/>
    </cofactor>
</comment>
<keyword evidence="6 10" id="KW-0560">Oxidoreductase</keyword>
<dbReference type="Pfam" id="PF00067">
    <property type="entry name" value="p450"/>
    <property type="match status" value="1"/>
</dbReference>
<dbReference type="Proteomes" id="UP000092154">
    <property type="component" value="Unassembled WGS sequence"/>
</dbReference>
<comment type="pathway">
    <text evidence="2">Secondary metabolite biosynthesis.</text>
</comment>
<evidence type="ECO:0000256" key="5">
    <source>
        <dbReference type="ARBA" id="ARBA00022723"/>
    </source>
</evidence>
<dbReference type="CDD" id="cd11065">
    <property type="entry name" value="CYP64-like"/>
    <property type="match status" value="1"/>
</dbReference>
<evidence type="ECO:0000256" key="11">
    <source>
        <dbReference type="SAM" id="SignalP"/>
    </source>
</evidence>
<dbReference type="OrthoDB" id="2789670at2759"/>
<evidence type="ECO:0000313" key="13">
    <source>
        <dbReference type="Proteomes" id="UP000092154"/>
    </source>
</evidence>
<evidence type="ECO:0000256" key="7">
    <source>
        <dbReference type="ARBA" id="ARBA00023004"/>
    </source>
</evidence>
<keyword evidence="8 10" id="KW-0503">Monooxygenase</keyword>
<keyword evidence="13" id="KW-1185">Reference proteome</keyword>
<accession>A0A1B7MM26</accession>
<organism evidence="12 13">
    <name type="scientific">Rhizopogon vinicolor AM-OR11-026</name>
    <dbReference type="NCBI Taxonomy" id="1314800"/>
    <lineage>
        <taxon>Eukaryota</taxon>
        <taxon>Fungi</taxon>
        <taxon>Dikarya</taxon>
        <taxon>Basidiomycota</taxon>
        <taxon>Agaricomycotina</taxon>
        <taxon>Agaricomycetes</taxon>
        <taxon>Agaricomycetidae</taxon>
        <taxon>Boletales</taxon>
        <taxon>Suillineae</taxon>
        <taxon>Rhizopogonaceae</taxon>
        <taxon>Rhizopogon</taxon>
    </lineage>
</organism>
<protein>
    <submittedName>
        <fullName evidence="12">Cytochrome P450</fullName>
    </submittedName>
</protein>
<evidence type="ECO:0000256" key="3">
    <source>
        <dbReference type="ARBA" id="ARBA00010617"/>
    </source>
</evidence>
<dbReference type="GO" id="GO:0005506">
    <property type="term" value="F:iron ion binding"/>
    <property type="evidence" value="ECO:0007669"/>
    <property type="project" value="InterPro"/>
</dbReference>
<dbReference type="PRINTS" id="PR00463">
    <property type="entry name" value="EP450I"/>
</dbReference>
<dbReference type="STRING" id="1314800.A0A1B7MM26"/>
<gene>
    <name evidence="12" type="ORF">K503DRAFT_837376</name>
</gene>
<dbReference type="InterPro" id="IPR017972">
    <property type="entry name" value="Cyt_P450_CS"/>
</dbReference>
<dbReference type="InterPro" id="IPR001128">
    <property type="entry name" value="Cyt_P450"/>
</dbReference>
<evidence type="ECO:0000256" key="1">
    <source>
        <dbReference type="ARBA" id="ARBA00001971"/>
    </source>
</evidence>
<dbReference type="InterPro" id="IPR002401">
    <property type="entry name" value="Cyt_P450_E_grp-I"/>
</dbReference>
<dbReference type="GO" id="GO:0020037">
    <property type="term" value="F:heme binding"/>
    <property type="evidence" value="ECO:0007669"/>
    <property type="project" value="InterPro"/>
</dbReference>
<name>A0A1B7MM26_9AGAM</name>
<feature type="signal peptide" evidence="11">
    <location>
        <begin position="1"/>
        <end position="21"/>
    </location>
</feature>
<evidence type="ECO:0000256" key="4">
    <source>
        <dbReference type="ARBA" id="ARBA00022617"/>
    </source>
</evidence>
<dbReference type="GO" id="GO:0004497">
    <property type="term" value="F:monooxygenase activity"/>
    <property type="evidence" value="ECO:0007669"/>
    <property type="project" value="UniProtKB-KW"/>
</dbReference>
<dbReference type="PROSITE" id="PS00086">
    <property type="entry name" value="CYTOCHROME_P450"/>
    <property type="match status" value="1"/>
</dbReference>
<evidence type="ECO:0000256" key="9">
    <source>
        <dbReference type="PIRSR" id="PIRSR602401-1"/>
    </source>
</evidence>
<evidence type="ECO:0000256" key="10">
    <source>
        <dbReference type="RuleBase" id="RU000461"/>
    </source>
</evidence>
<sequence>MLLLVTLFALVLLGYRWHTWAPRSPFPPGPKPLPIIGNIFDLTTTELWLTAFKWTCTYGQITHVRIFSQSLVFLNTPKAVFDLLDKRGAVYSDKPHLVMAGELCGCENMVAFTPYGDRARRQRKLMQKAFGSGVISRYHGLMEMESRPFLSRLVSSPARFQEHLRRYIGGLTLLVVYGHQVKSNDDPFLDLAEECIDILSNRIASGGGIWPVDIFPALKRLPIWFPGVSFKRNAAIWKAKMEEFVDRPYEFVKDEINKGTARPSFVSMLLEPTKPQDVQLDNDIRWTANSMYSASIDTVVTVLSHFILAMVQHPDVIACAQTELDAVLGVGQRLPTFEDRASLPYCDAVFTETLRWGVPVPLNLPHRVTEDDVYEGMFIPKGALIFGNIWAILRDATLYPDPDAFKPERWLQRTMDDEQEKKRDPRAYVFGFGRRRCPGSHLVDASVWLLMVSMLATLDIRKKRDGSGMEIEPVVKFENSVFRTPSPFVCDICPRSEAALRLIMEESPA</sequence>
<dbReference type="InParanoid" id="A0A1B7MM26"/>
<dbReference type="EMBL" id="KV448734">
    <property type="protein sequence ID" value="OAX33642.1"/>
    <property type="molecule type" value="Genomic_DNA"/>
</dbReference>
<dbReference type="AlphaFoldDB" id="A0A1B7MM26"/>
<feature type="binding site" description="axial binding residue" evidence="9">
    <location>
        <position position="437"/>
    </location>
    <ligand>
        <name>heme</name>
        <dbReference type="ChEBI" id="CHEBI:30413"/>
    </ligand>
    <ligandPart>
        <name>Fe</name>
        <dbReference type="ChEBI" id="CHEBI:18248"/>
    </ligandPart>
</feature>
<proteinExistence type="inferred from homology"/>
<dbReference type="PANTHER" id="PTHR46300:SF7">
    <property type="entry name" value="P450, PUTATIVE (EUROFUNG)-RELATED"/>
    <property type="match status" value="1"/>
</dbReference>
<dbReference type="SUPFAM" id="SSF48264">
    <property type="entry name" value="Cytochrome P450"/>
    <property type="match status" value="1"/>
</dbReference>